<feature type="non-terminal residue" evidence="2">
    <location>
        <position position="1"/>
    </location>
</feature>
<sequence length="47" mass="5013">QALLNKARGQGYAGGTSAVANANFGVVGHMAAEMNRNLEEIRRKNLI</sequence>
<dbReference type="EMBL" id="CAJOBJ010175620">
    <property type="protein sequence ID" value="CAF4899264.1"/>
    <property type="molecule type" value="Genomic_DNA"/>
</dbReference>
<protein>
    <submittedName>
        <fullName evidence="2">Uncharacterized protein</fullName>
    </submittedName>
</protein>
<gene>
    <name evidence="1" type="ORF">BYL167_LOCUS39807</name>
    <name evidence="2" type="ORF">GIL414_LOCUS51750</name>
</gene>
<evidence type="ECO:0000313" key="2">
    <source>
        <dbReference type="EMBL" id="CAF4899264.1"/>
    </source>
</evidence>
<evidence type="ECO:0000313" key="3">
    <source>
        <dbReference type="Proteomes" id="UP000681720"/>
    </source>
</evidence>
<dbReference type="EMBL" id="CAJOBH010096741">
    <property type="protein sequence ID" value="CAF4593330.1"/>
    <property type="molecule type" value="Genomic_DNA"/>
</dbReference>
<reference evidence="2" key="1">
    <citation type="submission" date="2021-02" db="EMBL/GenBank/DDBJ databases">
        <authorList>
            <person name="Nowell W R."/>
        </authorList>
    </citation>
    <scope>NUCLEOTIDE SEQUENCE</scope>
</reference>
<dbReference type="Proteomes" id="UP000681967">
    <property type="component" value="Unassembled WGS sequence"/>
</dbReference>
<evidence type="ECO:0000313" key="1">
    <source>
        <dbReference type="EMBL" id="CAF4593330.1"/>
    </source>
</evidence>
<organism evidence="2 3">
    <name type="scientific">Rotaria magnacalcarata</name>
    <dbReference type="NCBI Taxonomy" id="392030"/>
    <lineage>
        <taxon>Eukaryota</taxon>
        <taxon>Metazoa</taxon>
        <taxon>Spiralia</taxon>
        <taxon>Gnathifera</taxon>
        <taxon>Rotifera</taxon>
        <taxon>Eurotatoria</taxon>
        <taxon>Bdelloidea</taxon>
        <taxon>Philodinida</taxon>
        <taxon>Philodinidae</taxon>
        <taxon>Rotaria</taxon>
    </lineage>
</organism>
<proteinExistence type="predicted"/>
<feature type="non-terminal residue" evidence="2">
    <location>
        <position position="47"/>
    </location>
</feature>
<dbReference type="Proteomes" id="UP000681720">
    <property type="component" value="Unassembled WGS sequence"/>
</dbReference>
<name>A0A8S3C9W7_9BILA</name>
<comment type="caution">
    <text evidence="2">The sequence shown here is derived from an EMBL/GenBank/DDBJ whole genome shotgun (WGS) entry which is preliminary data.</text>
</comment>
<dbReference type="AlphaFoldDB" id="A0A8S3C9W7"/>
<accession>A0A8S3C9W7</accession>